<organism evidence="3 4">
    <name type="scientific">Naumovozyma castellii</name>
    <name type="common">Yeast</name>
    <name type="synonym">Saccharomyces castellii</name>
    <dbReference type="NCBI Taxonomy" id="27288"/>
    <lineage>
        <taxon>Eukaryota</taxon>
        <taxon>Fungi</taxon>
        <taxon>Dikarya</taxon>
        <taxon>Ascomycota</taxon>
        <taxon>Saccharomycotina</taxon>
        <taxon>Saccharomycetes</taxon>
        <taxon>Saccharomycetales</taxon>
        <taxon>Saccharomycetaceae</taxon>
        <taxon>Naumovozyma</taxon>
    </lineage>
</organism>
<dbReference type="PANTHER" id="PTHR36414:SF3">
    <property type="entry name" value="SUR7 FAMILY PROTEIN FMP45"/>
    <property type="match status" value="1"/>
</dbReference>
<protein>
    <recommendedName>
        <fullName evidence="5">Protein SUR7</fullName>
    </recommendedName>
</protein>
<evidence type="ECO:0000256" key="2">
    <source>
        <dbReference type="SAM" id="Phobius"/>
    </source>
</evidence>
<dbReference type="GO" id="GO:0006897">
    <property type="term" value="P:endocytosis"/>
    <property type="evidence" value="ECO:0007669"/>
    <property type="project" value="TreeGrafter"/>
</dbReference>
<dbReference type="GO" id="GO:0045121">
    <property type="term" value="C:membrane raft"/>
    <property type="evidence" value="ECO:0007669"/>
    <property type="project" value="TreeGrafter"/>
</dbReference>
<dbReference type="GO" id="GO:0032185">
    <property type="term" value="P:septin cytoskeleton organization"/>
    <property type="evidence" value="ECO:0007669"/>
    <property type="project" value="TreeGrafter"/>
</dbReference>
<dbReference type="HOGENOM" id="CLU_059603_0_0_1"/>
<evidence type="ECO:0000313" key="3">
    <source>
        <dbReference type="EMBL" id="CCC71056.1"/>
    </source>
</evidence>
<proteinExistence type="predicted"/>
<keyword evidence="2" id="KW-1133">Transmembrane helix</keyword>
<dbReference type="RefSeq" id="XP_003677409.1">
    <property type="nucleotide sequence ID" value="XM_003677361.1"/>
</dbReference>
<dbReference type="OrthoDB" id="5419460at2759"/>
<dbReference type="KEGG" id="ncs:NCAS_0G01690"/>
<reference key="2">
    <citation type="submission" date="2011-08" db="EMBL/GenBank/DDBJ databases">
        <title>Genome sequence of Naumovozyma castellii.</title>
        <authorList>
            <person name="Gordon J.L."/>
            <person name="Armisen D."/>
            <person name="Proux-Wera E."/>
            <person name="OhEigeartaigh S.S."/>
            <person name="Byrne K.P."/>
            <person name="Wolfe K.H."/>
        </authorList>
    </citation>
    <scope>NUCLEOTIDE SEQUENCE</scope>
    <source>
        <strain>Type strain:CBS 4309</strain>
    </source>
</reference>
<dbReference type="GO" id="GO:0030866">
    <property type="term" value="P:cortical actin cytoskeleton organization"/>
    <property type="evidence" value="ECO:0007669"/>
    <property type="project" value="TreeGrafter"/>
</dbReference>
<evidence type="ECO:0000256" key="1">
    <source>
        <dbReference type="SAM" id="MobiDB-lite"/>
    </source>
</evidence>
<dbReference type="GO" id="GO:0031505">
    <property type="term" value="P:fungal-type cell wall organization"/>
    <property type="evidence" value="ECO:0007669"/>
    <property type="project" value="TreeGrafter"/>
</dbReference>
<dbReference type="eggNOG" id="ENOG502RKFF">
    <property type="taxonomic scope" value="Eukaryota"/>
</dbReference>
<dbReference type="Pfam" id="PF06687">
    <property type="entry name" value="SUR7"/>
    <property type="match status" value="1"/>
</dbReference>
<keyword evidence="2" id="KW-0472">Membrane</keyword>
<evidence type="ECO:0008006" key="5">
    <source>
        <dbReference type="Google" id="ProtNLM"/>
    </source>
</evidence>
<keyword evidence="2" id="KW-0812">Transmembrane</keyword>
<gene>
    <name evidence="3" type="primary">NCAS0G01690</name>
    <name evidence="3" type="ordered locus">NCAS_0G01690</name>
</gene>
<feature type="compositionally biased region" description="Low complexity" evidence="1">
    <location>
        <begin position="249"/>
        <end position="267"/>
    </location>
</feature>
<dbReference type="GO" id="GO:0005938">
    <property type="term" value="C:cell cortex"/>
    <property type="evidence" value="ECO:0007669"/>
    <property type="project" value="EnsemblFungi"/>
</dbReference>
<feature type="region of interest" description="Disordered" evidence="1">
    <location>
        <begin position="244"/>
        <end position="267"/>
    </location>
</feature>
<reference evidence="3 4" key="1">
    <citation type="journal article" date="2011" name="Proc. Natl. Acad. Sci. U.S.A.">
        <title>Evolutionary erosion of yeast sex chromosomes by mating-type switching accidents.</title>
        <authorList>
            <person name="Gordon J.L."/>
            <person name="Armisen D."/>
            <person name="Proux-Wera E."/>
            <person name="Oheigeartaigh S.S."/>
            <person name="Byrne K.P."/>
            <person name="Wolfe K.H."/>
        </authorList>
    </citation>
    <scope>NUCLEOTIDE SEQUENCE [LARGE SCALE GENOMIC DNA]</scope>
    <source>
        <strain evidence="4">ATCC 76901 / BCRC 22586 / CBS 4309 / NBRC 1992 / NRRL Y-12630</strain>
    </source>
</reference>
<dbReference type="Proteomes" id="UP000001640">
    <property type="component" value="Chromosome 7"/>
</dbReference>
<dbReference type="AlphaFoldDB" id="G0VI22"/>
<accession>G0VI22</accession>
<dbReference type="GO" id="GO:0030437">
    <property type="term" value="P:ascospore formation"/>
    <property type="evidence" value="ECO:0007669"/>
    <property type="project" value="EnsemblFungi"/>
</dbReference>
<dbReference type="OMA" id="DTHGANE"/>
<feature type="transmembrane region" description="Helical" evidence="2">
    <location>
        <begin position="194"/>
        <end position="213"/>
    </location>
</feature>
<dbReference type="GeneID" id="96904722"/>
<dbReference type="GO" id="GO:0005886">
    <property type="term" value="C:plasma membrane"/>
    <property type="evidence" value="ECO:0007669"/>
    <property type="project" value="InterPro"/>
</dbReference>
<sequence length="267" mass="30314">MNYKRFVEYINLFLLLTATLLLIFLMLSGATTTGVLQHFFWLQATTAGFNMASNITKWYNYRSCGLSWFEIGIMTCSRTRAAYPFSPLDNFGFSPNIPSSFVKHRDTYFFLSRIAWGMLFLGFIFVITTLILSLFSLSRPSNRIFVPWAPLFLHCCAFFFILLSAALYTGCFVKGKEVFANAKRNARLGTNNFVFIWVSVGILLVCVYLALILKHGDELAKIELKIGRNRPDYRALGRHLHLNPDLEKSSPGTSSSPDVSDSSVLRF</sequence>
<dbReference type="PANTHER" id="PTHR36414">
    <property type="entry name" value="PROTEIN SUR7"/>
    <property type="match status" value="1"/>
</dbReference>
<feature type="transmembrane region" description="Helical" evidence="2">
    <location>
        <begin position="144"/>
        <end position="168"/>
    </location>
</feature>
<dbReference type="InParanoid" id="G0VI22"/>
<dbReference type="EMBL" id="HE576758">
    <property type="protein sequence ID" value="CCC71056.1"/>
    <property type="molecule type" value="Genomic_DNA"/>
</dbReference>
<keyword evidence="4" id="KW-1185">Reference proteome</keyword>
<feature type="transmembrane region" description="Helical" evidence="2">
    <location>
        <begin position="114"/>
        <end position="137"/>
    </location>
</feature>
<evidence type="ECO:0000313" key="4">
    <source>
        <dbReference type="Proteomes" id="UP000001640"/>
    </source>
</evidence>
<name>G0VI22_NAUCA</name>
<dbReference type="InterPro" id="IPR009571">
    <property type="entry name" value="SUR7/Rim9-like_fungi"/>
</dbReference>